<organism evidence="10 11">
    <name type="scientific">Zopfia rhizophila CBS 207.26</name>
    <dbReference type="NCBI Taxonomy" id="1314779"/>
    <lineage>
        <taxon>Eukaryota</taxon>
        <taxon>Fungi</taxon>
        <taxon>Dikarya</taxon>
        <taxon>Ascomycota</taxon>
        <taxon>Pezizomycotina</taxon>
        <taxon>Dothideomycetes</taxon>
        <taxon>Dothideomycetes incertae sedis</taxon>
        <taxon>Zopfiaceae</taxon>
        <taxon>Zopfia</taxon>
    </lineage>
</organism>
<evidence type="ECO:0000256" key="8">
    <source>
        <dbReference type="SAM" id="MobiDB-lite"/>
    </source>
</evidence>
<dbReference type="OrthoDB" id="2420415at2759"/>
<feature type="region of interest" description="Disordered" evidence="8">
    <location>
        <begin position="1"/>
        <end position="46"/>
    </location>
</feature>
<gene>
    <name evidence="10" type="ORF">K469DRAFT_32283</name>
</gene>
<dbReference type="AlphaFoldDB" id="A0A6A6DFP0"/>
<dbReference type="GO" id="GO:0016579">
    <property type="term" value="P:protein deubiquitination"/>
    <property type="evidence" value="ECO:0007669"/>
    <property type="project" value="InterPro"/>
</dbReference>
<comment type="catalytic activity">
    <reaction evidence="1">
        <text>Thiol-dependent hydrolysis of ester, thioester, amide, peptide and isopeptide bonds formed by the C-terminal Gly of ubiquitin (a 76-residue protein attached to proteins as an intracellular targeting signal).</text>
        <dbReference type="EC" id="3.4.19.12"/>
    </reaction>
</comment>
<dbReference type="GO" id="GO:0004843">
    <property type="term" value="F:cysteine-type deubiquitinase activity"/>
    <property type="evidence" value="ECO:0007669"/>
    <property type="project" value="UniProtKB-EC"/>
</dbReference>
<evidence type="ECO:0000256" key="2">
    <source>
        <dbReference type="ARBA" id="ARBA00012759"/>
    </source>
</evidence>
<accession>A0A6A6DFP0</accession>
<feature type="compositionally biased region" description="Pro residues" evidence="8">
    <location>
        <begin position="810"/>
        <end position="825"/>
    </location>
</feature>
<dbReference type="InterPro" id="IPR028889">
    <property type="entry name" value="USP"/>
</dbReference>
<proteinExistence type="predicted"/>
<keyword evidence="11" id="KW-1185">Reference proteome</keyword>
<dbReference type="PROSITE" id="PS00973">
    <property type="entry name" value="USP_2"/>
    <property type="match status" value="1"/>
</dbReference>
<keyword evidence="3" id="KW-0645">Protease</keyword>
<evidence type="ECO:0000256" key="5">
    <source>
        <dbReference type="ARBA" id="ARBA00022801"/>
    </source>
</evidence>
<keyword evidence="5" id="KW-0378">Hydrolase</keyword>
<name>A0A6A6DFP0_9PEZI</name>
<evidence type="ECO:0000256" key="3">
    <source>
        <dbReference type="ARBA" id="ARBA00022670"/>
    </source>
</evidence>
<evidence type="ECO:0000313" key="11">
    <source>
        <dbReference type="Proteomes" id="UP000800200"/>
    </source>
</evidence>
<evidence type="ECO:0000256" key="4">
    <source>
        <dbReference type="ARBA" id="ARBA00022786"/>
    </source>
</evidence>
<dbReference type="GO" id="GO:0061136">
    <property type="term" value="P:regulation of proteasomal protein catabolic process"/>
    <property type="evidence" value="ECO:0007669"/>
    <property type="project" value="TreeGrafter"/>
</dbReference>
<feature type="region of interest" description="Disordered" evidence="8">
    <location>
        <begin position="739"/>
        <end position="826"/>
    </location>
</feature>
<keyword evidence="7" id="KW-0175">Coiled coil</keyword>
<dbReference type="Gene3D" id="3.90.70.10">
    <property type="entry name" value="Cysteine proteinases"/>
    <property type="match status" value="1"/>
</dbReference>
<dbReference type="SUPFAM" id="SSF54001">
    <property type="entry name" value="Cysteine proteinases"/>
    <property type="match status" value="1"/>
</dbReference>
<dbReference type="Pfam" id="PF13446">
    <property type="entry name" value="RPT"/>
    <property type="match status" value="2"/>
</dbReference>
<feature type="coiled-coil region" evidence="7">
    <location>
        <begin position="1067"/>
        <end position="1097"/>
    </location>
</feature>
<keyword evidence="4" id="KW-0833">Ubl conjugation pathway</keyword>
<protein>
    <recommendedName>
        <fullName evidence="2">ubiquitinyl hydrolase 1</fullName>
        <ecNumber evidence="2">3.4.19.12</ecNumber>
    </recommendedName>
</protein>
<evidence type="ECO:0000256" key="7">
    <source>
        <dbReference type="SAM" id="Coils"/>
    </source>
</evidence>
<evidence type="ECO:0000256" key="1">
    <source>
        <dbReference type="ARBA" id="ARBA00000707"/>
    </source>
</evidence>
<dbReference type="InterPro" id="IPR018200">
    <property type="entry name" value="USP_CS"/>
</dbReference>
<evidence type="ECO:0000259" key="9">
    <source>
        <dbReference type="PROSITE" id="PS50235"/>
    </source>
</evidence>
<dbReference type="Pfam" id="PF00443">
    <property type="entry name" value="UCH"/>
    <property type="match status" value="1"/>
</dbReference>
<dbReference type="GO" id="GO:0043161">
    <property type="term" value="P:proteasome-mediated ubiquitin-dependent protein catabolic process"/>
    <property type="evidence" value="ECO:0007669"/>
    <property type="project" value="InterPro"/>
</dbReference>
<feature type="domain" description="USP" evidence="9">
    <location>
        <begin position="631"/>
        <end position="1172"/>
    </location>
</feature>
<keyword evidence="6" id="KW-0788">Thiol protease</keyword>
<dbReference type="GO" id="GO:0070628">
    <property type="term" value="F:proteasome binding"/>
    <property type="evidence" value="ECO:0007669"/>
    <property type="project" value="TreeGrafter"/>
</dbReference>
<dbReference type="InterPro" id="IPR038765">
    <property type="entry name" value="Papain-like_cys_pep_sf"/>
</dbReference>
<dbReference type="Proteomes" id="UP000800200">
    <property type="component" value="Unassembled WGS sequence"/>
</dbReference>
<dbReference type="EC" id="3.4.19.12" evidence="2"/>
<reference evidence="10" key="1">
    <citation type="journal article" date="2020" name="Stud. Mycol.">
        <title>101 Dothideomycetes genomes: a test case for predicting lifestyles and emergence of pathogens.</title>
        <authorList>
            <person name="Haridas S."/>
            <person name="Albert R."/>
            <person name="Binder M."/>
            <person name="Bloem J."/>
            <person name="Labutti K."/>
            <person name="Salamov A."/>
            <person name="Andreopoulos B."/>
            <person name="Baker S."/>
            <person name="Barry K."/>
            <person name="Bills G."/>
            <person name="Bluhm B."/>
            <person name="Cannon C."/>
            <person name="Castanera R."/>
            <person name="Culley D."/>
            <person name="Daum C."/>
            <person name="Ezra D."/>
            <person name="Gonzalez J."/>
            <person name="Henrissat B."/>
            <person name="Kuo A."/>
            <person name="Liang C."/>
            <person name="Lipzen A."/>
            <person name="Lutzoni F."/>
            <person name="Magnuson J."/>
            <person name="Mondo S."/>
            <person name="Nolan M."/>
            <person name="Ohm R."/>
            <person name="Pangilinan J."/>
            <person name="Park H.-J."/>
            <person name="Ramirez L."/>
            <person name="Alfaro M."/>
            <person name="Sun H."/>
            <person name="Tritt A."/>
            <person name="Yoshinaga Y."/>
            <person name="Zwiers L.-H."/>
            <person name="Turgeon B."/>
            <person name="Goodwin S."/>
            <person name="Spatafora J."/>
            <person name="Crous P."/>
            <person name="Grigoriev I."/>
        </authorList>
    </citation>
    <scope>NUCLEOTIDE SEQUENCE</scope>
    <source>
        <strain evidence="10">CBS 207.26</strain>
    </source>
</reference>
<dbReference type="InterPro" id="IPR001394">
    <property type="entry name" value="Peptidase_C19_UCH"/>
</dbReference>
<dbReference type="InterPro" id="IPR025305">
    <property type="entry name" value="UCH_repeat_domain"/>
</dbReference>
<dbReference type="EMBL" id="ML994710">
    <property type="protein sequence ID" value="KAF2176396.1"/>
    <property type="molecule type" value="Genomic_DNA"/>
</dbReference>
<dbReference type="InterPro" id="IPR044635">
    <property type="entry name" value="UBP14-like"/>
</dbReference>
<dbReference type="PANTHER" id="PTHR43982:SF6">
    <property type="entry name" value="UBIQUITIN CARBOXYL-TERMINAL HYDROLASE 2-RELATED"/>
    <property type="match status" value="1"/>
</dbReference>
<sequence>MSSRPGKTAPRLLQDLLTYDPRHEERAGRNLLIDPPPHHDPDAEPAAAVPYRNCRHSFMTKHEQSVLPKAGEDPDHDTIYKVASFCQKCRWHLDLVVDFRDNGSKISPCHTATEGYPIHHFIYQVEDTSQRDPFGNQSVPRNYRFLCSAPKCPVELKIRMLPPRFNEHYISLMTNRALLRKRLESSRQIDPARADDLMARSVDAFDFLSTYLQDSLQPKTGKSRIPLLNRKFLKTFGRDCDQILKDLGFTHSIEVEDDGTNVEAWYLPRPPPASHALDQDNERTKIEDARHELGALILKFPESERTGAKNPMMHPQPSLTEIQRALGCLDYAKRYMTRSESRSTNHEEDHPYYAGLGAVGDFADSLLLFAWARQTAVDTVNSTYYFECLQSIAIGRNSQMLGEHVQMLASQGHTNRKEVAKAYSALGIDPAHSAHLTDDIIIGQFRARLQDIAPSAVEGTRNMLRVIGAARHSELIQLEASNAIRTYSQALSWLDLDEGQPDEFVETMFTVKKEGNEDIARRAVQIIAEHRKSQRLMDFLKTGHVSEEAEMDVAEAYAFLGINERAERLSLDVLQAQLMTWTTGNPENAAKYEKAYQMILKDQQENHKNVADGQHDPYPPRKKYPLEIWPVGCQNIGNTCYLNSVLQFLFTIKPVREMILNCDGYMQECTPKALETKRVGRSAVTVEKVQKAQEFVRELRKLFNLMITAPSETVLPEIRLASLALAKNDTIIEKPTQNHTFGLGDIGGKPVSGPMPNPDAVAQPELADSVMGDDEITKKSDTSSTVAEIDLDDDRALDITSNGDVEQPVSQPPPPTRPPPVPPRPNVAVQANPEVKALEAVAQQQDAAEILNNIFDLLSCAMKGEGTLRDGEQQDMIKKLFFSDVTTVRTSKGVTARNSALQDNHLISPGNRDRPLYAALDDEFGKAVLDDNPSEKTQQTTKYEYIEHASPIQIVNVRRLVFEEGRSKKDHSHVGLDDTLYLDRYLKQTTSLSEEELLQRRERQWNLQRNLKEMEARKAELNQTELKITLPEVVDGAANFVEDLNKTSEETLIDLDEDSIPNYPNLAGEMREGASELQKEADTLDEKMKEIDKKTNDLFADCKGHPYRLHSVFMHRGSATGGHYWIFIHDFQNKVWRKYNDERVDEVEDLDDIFKQEGANPATSTGIVYVRDDLVMDLTEAVKRDPAKPPSNEVEMKDAGSAEFEDVEIINGVEES</sequence>
<dbReference type="PROSITE" id="PS50235">
    <property type="entry name" value="USP_3"/>
    <property type="match status" value="1"/>
</dbReference>
<evidence type="ECO:0000256" key="6">
    <source>
        <dbReference type="ARBA" id="ARBA00022807"/>
    </source>
</evidence>
<dbReference type="PANTHER" id="PTHR43982">
    <property type="entry name" value="UBIQUITIN CARBOXYL-TERMINAL HYDROLASE"/>
    <property type="match status" value="1"/>
</dbReference>
<evidence type="ECO:0000313" key="10">
    <source>
        <dbReference type="EMBL" id="KAF2176396.1"/>
    </source>
</evidence>